<name>A0A1Z1MIQ3_9FLOR</name>
<dbReference type="SUPFAM" id="SSF109859">
    <property type="entry name" value="NblA-like"/>
    <property type="match status" value="1"/>
</dbReference>
<proteinExistence type="inferred from homology"/>
<gene>
    <name evidence="3" type="primary">nblA</name>
</gene>
<evidence type="ECO:0000256" key="2">
    <source>
        <dbReference type="ARBA" id="ARBA00021553"/>
    </source>
</evidence>
<evidence type="ECO:0000313" key="3">
    <source>
        <dbReference type="EMBL" id="ARW65957.1"/>
    </source>
</evidence>
<keyword evidence="3" id="KW-0934">Plastid</keyword>
<keyword evidence="3" id="KW-0150">Chloroplast</keyword>
<dbReference type="RefSeq" id="YP_009396771.1">
    <property type="nucleotide sequence ID" value="NC_035284.1"/>
</dbReference>
<dbReference type="InterPro" id="IPR007574">
    <property type="entry name" value="NblA"/>
</dbReference>
<dbReference type="Gene3D" id="1.10.287.670">
    <property type="entry name" value="Phycobilisome degradation protein NblA"/>
    <property type="match status" value="1"/>
</dbReference>
<sequence length="57" mass="6820">MKNSSKLTLEQEFKIELYKTKINELNSINTKKYLISILKRMIIKNNIIKYCIKNITN</sequence>
<dbReference type="InterPro" id="IPR036904">
    <property type="entry name" value="NblA_sf"/>
</dbReference>
<comment type="similarity">
    <text evidence="1">Belongs to the ycf18/nblA family.</text>
</comment>
<protein>
    <recommendedName>
        <fullName evidence="2">Uncharacterized protein ycf18</fullName>
    </recommendedName>
</protein>
<organism evidence="3">
    <name type="scientific">Ophidocladus simpliciusculus</name>
    <dbReference type="NCBI Taxonomy" id="1261574"/>
    <lineage>
        <taxon>Eukaryota</taxon>
        <taxon>Rhodophyta</taxon>
        <taxon>Florideophyceae</taxon>
        <taxon>Rhodymeniophycidae</taxon>
        <taxon>Ceramiales</taxon>
        <taxon>Rhodomelaceae</taxon>
        <taxon>Herposiphonieae</taxon>
        <taxon>Ophidocladus</taxon>
    </lineage>
</organism>
<dbReference type="GeneID" id="33359022"/>
<reference evidence="3" key="1">
    <citation type="journal article" date="2017" name="J. Phycol.">
        <title>Analysis of chloroplast genomes and a supermatrix inform reclassification of the Rhodomelaceae (Rhodophyta).</title>
        <authorList>
            <person name="Diaz-Tapia P."/>
            <person name="Maggs C.A."/>
            <person name="West J.A."/>
            <person name="Verbruggen H."/>
        </authorList>
    </citation>
    <scope>NUCLEOTIDE SEQUENCE</scope>
    <source>
        <strain evidence="3">PD949</strain>
    </source>
</reference>
<dbReference type="EMBL" id="MF101440">
    <property type="protein sequence ID" value="ARW65957.1"/>
    <property type="molecule type" value="Genomic_DNA"/>
</dbReference>
<dbReference type="Pfam" id="PF04485">
    <property type="entry name" value="NblA"/>
    <property type="match status" value="1"/>
</dbReference>
<dbReference type="AlphaFoldDB" id="A0A1Z1MIQ3"/>
<accession>A0A1Z1MIQ3</accession>
<geneLocation type="chloroplast" evidence="3"/>
<evidence type="ECO:0000256" key="1">
    <source>
        <dbReference type="ARBA" id="ARBA00008091"/>
    </source>
</evidence>